<name>A0A656Z8X5_9PROT</name>
<comment type="caution">
    <text evidence="1">The sequence shown here is derived from an EMBL/GenBank/DDBJ whole genome shotgun (WGS) entry which is preliminary data.</text>
</comment>
<keyword evidence="2" id="KW-1185">Reference proteome</keyword>
<evidence type="ECO:0000313" key="1">
    <source>
        <dbReference type="EMBL" id="KYC29427.1"/>
    </source>
</evidence>
<evidence type="ECO:0000313" key="2">
    <source>
        <dbReference type="Proteomes" id="UP000243416"/>
    </source>
</evidence>
<protein>
    <submittedName>
        <fullName evidence="1">Uncharacterized protein</fullName>
    </submittedName>
</protein>
<organism evidence="1 2">
    <name type="scientific">Sterolibacterium denitrificans</name>
    <dbReference type="NCBI Taxonomy" id="157592"/>
    <lineage>
        <taxon>Bacteria</taxon>
        <taxon>Pseudomonadati</taxon>
        <taxon>Pseudomonadota</taxon>
        <taxon>Betaproteobacteria</taxon>
        <taxon>Nitrosomonadales</taxon>
        <taxon>Sterolibacteriaceae</taxon>
        <taxon>Sterolibacterium</taxon>
    </lineage>
</organism>
<proteinExistence type="predicted"/>
<sequence length="147" mass="15883">MRSRPLDDYLRTDAAIANLQAHADHLLQLQQILAASLPPALARSCRVANLKQGVLIIHAENGAAATKLRQLTTTLTERYRAHGEPLTEVRIKVQPLDEHPQPKPPPRAATLGSGGRASIERLLGSLPDGPLRQALTGFVNTATTKKP</sequence>
<accession>A0A656Z8X5</accession>
<gene>
    <name evidence="1" type="ORF">ACY05_02645</name>
</gene>
<dbReference type="OrthoDB" id="9180666at2"/>
<dbReference type="EMBL" id="LFZK01000001">
    <property type="protein sequence ID" value="KYC29427.1"/>
    <property type="molecule type" value="Genomic_DNA"/>
</dbReference>
<dbReference type="AlphaFoldDB" id="A0A656Z8X5"/>
<dbReference type="Proteomes" id="UP000243416">
    <property type="component" value="Unassembled WGS sequence"/>
</dbReference>
<reference evidence="1 2" key="1">
    <citation type="journal article" date="2016" name="ISME J.">
        <title>Integrated multi-omics analyses reveal the biochemical mechanisms and phylogenetic relevance of anaerobic androgen biodegradation in the environment.</title>
        <authorList>
            <person name="Yang F.C."/>
            <person name="Chen Y.L."/>
            <person name="Tang S.L."/>
            <person name="Yu C.P."/>
            <person name="Wang P.H."/>
            <person name="Ismail W."/>
            <person name="Wang C.H."/>
            <person name="Ding J.Y."/>
            <person name="Yang C.Y."/>
            <person name="Yang C.Y."/>
            <person name="Chiang Y.R."/>
        </authorList>
    </citation>
    <scope>NUCLEOTIDE SEQUENCE [LARGE SCALE GENOMIC DNA]</scope>
    <source>
        <strain evidence="1 2">DSM 13999</strain>
    </source>
</reference>
<dbReference type="InterPro" id="IPR007922">
    <property type="entry name" value="DciA-like"/>
</dbReference>
<dbReference type="RefSeq" id="WP_067170369.1">
    <property type="nucleotide sequence ID" value="NZ_LFZK01000001.1"/>
</dbReference>
<dbReference type="Pfam" id="PF05258">
    <property type="entry name" value="DciA"/>
    <property type="match status" value="1"/>
</dbReference>